<keyword evidence="3" id="KW-1185">Reference proteome</keyword>
<evidence type="ECO:0000313" key="2">
    <source>
        <dbReference type="EMBL" id="TKW01942.1"/>
    </source>
</evidence>
<dbReference type="Proteomes" id="UP000298652">
    <property type="component" value="Chromosome 8"/>
</dbReference>
<protein>
    <submittedName>
        <fullName evidence="2">Uncharacterized protein</fullName>
    </submittedName>
</protein>
<organism evidence="2 3">
    <name type="scientific">Setaria viridis</name>
    <name type="common">Green bristlegrass</name>
    <name type="synonym">Setaria italica subsp. viridis</name>
    <dbReference type="NCBI Taxonomy" id="4556"/>
    <lineage>
        <taxon>Eukaryota</taxon>
        <taxon>Viridiplantae</taxon>
        <taxon>Streptophyta</taxon>
        <taxon>Embryophyta</taxon>
        <taxon>Tracheophyta</taxon>
        <taxon>Spermatophyta</taxon>
        <taxon>Magnoliopsida</taxon>
        <taxon>Liliopsida</taxon>
        <taxon>Poales</taxon>
        <taxon>Poaceae</taxon>
        <taxon>PACMAD clade</taxon>
        <taxon>Panicoideae</taxon>
        <taxon>Panicodae</taxon>
        <taxon>Paniceae</taxon>
        <taxon>Cenchrinae</taxon>
        <taxon>Setaria</taxon>
    </lineage>
</organism>
<name>A0A4U6TJP4_SETVI</name>
<keyword evidence="1" id="KW-0732">Signal</keyword>
<dbReference type="EMBL" id="CM016559">
    <property type="protein sequence ID" value="TKW01942.1"/>
    <property type="molecule type" value="Genomic_DNA"/>
</dbReference>
<evidence type="ECO:0000256" key="1">
    <source>
        <dbReference type="SAM" id="SignalP"/>
    </source>
</evidence>
<feature type="signal peptide" evidence="1">
    <location>
        <begin position="1"/>
        <end position="24"/>
    </location>
</feature>
<proteinExistence type="predicted"/>
<dbReference type="Gramene" id="TKW01942">
    <property type="protein sequence ID" value="TKW01942"/>
    <property type="gene ID" value="SEVIR_8G211533v2"/>
</dbReference>
<reference evidence="2" key="1">
    <citation type="submission" date="2019-03" db="EMBL/GenBank/DDBJ databases">
        <title>WGS assembly of Setaria viridis.</title>
        <authorList>
            <person name="Huang P."/>
            <person name="Jenkins J."/>
            <person name="Grimwood J."/>
            <person name="Barry K."/>
            <person name="Healey A."/>
            <person name="Mamidi S."/>
            <person name="Sreedasyam A."/>
            <person name="Shu S."/>
            <person name="Feldman M."/>
            <person name="Wu J."/>
            <person name="Yu Y."/>
            <person name="Chen C."/>
            <person name="Johnson J."/>
            <person name="Rokhsar D."/>
            <person name="Baxter I."/>
            <person name="Schmutz J."/>
            <person name="Brutnell T."/>
            <person name="Kellogg E."/>
        </authorList>
    </citation>
    <scope>NUCLEOTIDE SEQUENCE [LARGE SCALE GENOMIC DNA]</scope>
</reference>
<sequence length="39" mass="4184">MLPLVNLVVFIAFVVFVHLPALNSQVPDKGGLIILLLVA</sequence>
<gene>
    <name evidence="2" type="ORF">SEVIR_8G211533v2</name>
</gene>
<dbReference type="AlphaFoldDB" id="A0A4U6TJP4"/>
<accession>A0A4U6TJP4</accession>
<evidence type="ECO:0000313" key="3">
    <source>
        <dbReference type="Proteomes" id="UP000298652"/>
    </source>
</evidence>
<feature type="chain" id="PRO_5020966468" evidence="1">
    <location>
        <begin position="25"/>
        <end position="39"/>
    </location>
</feature>